<sequence length="67" mass="7803">LLPTVDAFYREIESRIRAEGNLYDIHISTTQLMEKLFNRYGFKTVSVIKSGFGLGLHQYDMVKSFTR</sequence>
<accession>A0A9X3CHC7</accession>
<keyword evidence="2" id="KW-1185">Reference proteome</keyword>
<protein>
    <submittedName>
        <fullName evidence="1">N-acetyltransferase</fullName>
    </submittedName>
</protein>
<name>A0A9X3CHC7_9VIBR</name>
<reference evidence="1" key="1">
    <citation type="submission" date="2022-02" db="EMBL/GenBank/DDBJ databases">
        <title>Vibrio sp. nov., a new bacterium isolated from Bohai sea, China.</title>
        <authorList>
            <person name="Yuan Y."/>
        </authorList>
    </citation>
    <scope>NUCLEOTIDE SEQUENCE</scope>
    <source>
        <strain evidence="1">DBSS07</strain>
    </source>
</reference>
<feature type="non-terminal residue" evidence="1">
    <location>
        <position position="1"/>
    </location>
</feature>
<gene>
    <name evidence="1" type="ORF">MD483_18920</name>
</gene>
<dbReference type="AlphaFoldDB" id="A0A9X3CHC7"/>
<dbReference type="Proteomes" id="UP001155586">
    <property type="component" value="Unassembled WGS sequence"/>
</dbReference>
<evidence type="ECO:0000313" key="2">
    <source>
        <dbReference type="Proteomes" id="UP001155586"/>
    </source>
</evidence>
<organism evidence="1 2">
    <name type="scientific">Vibrio paucivorans</name>
    <dbReference type="NCBI Taxonomy" id="2829489"/>
    <lineage>
        <taxon>Bacteria</taxon>
        <taxon>Pseudomonadati</taxon>
        <taxon>Pseudomonadota</taxon>
        <taxon>Gammaproteobacteria</taxon>
        <taxon>Vibrionales</taxon>
        <taxon>Vibrionaceae</taxon>
        <taxon>Vibrio</taxon>
    </lineage>
</organism>
<proteinExistence type="predicted"/>
<dbReference type="EMBL" id="JAKRRX010000152">
    <property type="protein sequence ID" value="MCW8335888.1"/>
    <property type="molecule type" value="Genomic_DNA"/>
</dbReference>
<comment type="caution">
    <text evidence="1">The sequence shown here is derived from an EMBL/GenBank/DDBJ whole genome shotgun (WGS) entry which is preliminary data.</text>
</comment>
<evidence type="ECO:0000313" key="1">
    <source>
        <dbReference type="EMBL" id="MCW8335888.1"/>
    </source>
</evidence>